<dbReference type="EMBL" id="LGRX02019448">
    <property type="protein sequence ID" value="KAK3258567.1"/>
    <property type="molecule type" value="Genomic_DNA"/>
</dbReference>
<dbReference type="InterPro" id="IPR004101">
    <property type="entry name" value="Mur_ligase_C"/>
</dbReference>
<dbReference type="InterPro" id="IPR036565">
    <property type="entry name" value="Mur-like_cat_sf"/>
</dbReference>
<dbReference type="GO" id="GO:0008360">
    <property type="term" value="P:regulation of cell shape"/>
    <property type="evidence" value="ECO:0007669"/>
    <property type="project" value="InterPro"/>
</dbReference>
<evidence type="ECO:0000259" key="8">
    <source>
        <dbReference type="Pfam" id="PF02875"/>
    </source>
</evidence>
<gene>
    <name evidence="10" type="ORF">CYMTET_32393</name>
</gene>
<evidence type="ECO:0000256" key="5">
    <source>
        <dbReference type="ARBA" id="ARBA00022741"/>
    </source>
</evidence>
<keyword evidence="6" id="KW-0067">ATP-binding</keyword>
<dbReference type="InterPro" id="IPR013221">
    <property type="entry name" value="Mur_ligase_cen"/>
</dbReference>
<dbReference type="GO" id="GO:0005524">
    <property type="term" value="F:ATP binding"/>
    <property type="evidence" value="ECO:0007669"/>
    <property type="project" value="UniProtKB-KW"/>
</dbReference>
<dbReference type="PANTHER" id="PTHR43692">
    <property type="entry name" value="UDP-N-ACETYLMURAMOYLALANINE--D-GLUTAMATE LIGASE"/>
    <property type="match status" value="1"/>
</dbReference>
<keyword evidence="3" id="KW-0963">Cytoplasm</keyword>
<dbReference type="SUPFAM" id="SSF53623">
    <property type="entry name" value="MurD-like peptide ligases, catalytic domain"/>
    <property type="match status" value="1"/>
</dbReference>
<feature type="domain" description="Mur ligase C-terminal" evidence="8">
    <location>
        <begin position="170"/>
        <end position="288"/>
    </location>
</feature>
<dbReference type="GO" id="GO:0008764">
    <property type="term" value="F:UDP-N-acetylmuramoylalanine-D-glutamate ligase activity"/>
    <property type="evidence" value="ECO:0007669"/>
    <property type="project" value="UniProtKB-EC"/>
</dbReference>
<dbReference type="InterPro" id="IPR005762">
    <property type="entry name" value="MurD"/>
</dbReference>
<dbReference type="GO" id="GO:0005737">
    <property type="term" value="C:cytoplasm"/>
    <property type="evidence" value="ECO:0007669"/>
    <property type="project" value="UniProtKB-SubCell"/>
</dbReference>
<dbReference type="InterPro" id="IPR036615">
    <property type="entry name" value="Mur_ligase_C_dom_sf"/>
</dbReference>
<evidence type="ECO:0008006" key="12">
    <source>
        <dbReference type="Google" id="ProtNLM"/>
    </source>
</evidence>
<dbReference type="GO" id="GO:0051301">
    <property type="term" value="P:cell division"/>
    <property type="evidence" value="ECO:0007669"/>
    <property type="project" value="InterPro"/>
</dbReference>
<keyword evidence="5" id="KW-0547">Nucleotide-binding</keyword>
<feature type="region of interest" description="Disordered" evidence="7">
    <location>
        <begin position="1"/>
        <end position="20"/>
    </location>
</feature>
<feature type="compositionally biased region" description="Polar residues" evidence="7">
    <location>
        <begin position="1"/>
        <end position="18"/>
    </location>
</feature>
<feature type="domain" description="Mur ligase central" evidence="9">
    <location>
        <begin position="26"/>
        <end position="142"/>
    </location>
</feature>
<name>A0AAE0FF64_9CHLO</name>
<dbReference type="SUPFAM" id="SSF53244">
    <property type="entry name" value="MurD-like peptide ligases, peptide-binding domain"/>
    <property type="match status" value="1"/>
</dbReference>
<dbReference type="AlphaFoldDB" id="A0AAE0FF64"/>
<comment type="caution">
    <text evidence="10">The sequence shown here is derived from an EMBL/GenBank/DDBJ whole genome shotgun (WGS) entry which is preliminary data.</text>
</comment>
<dbReference type="Gene3D" id="3.90.190.20">
    <property type="entry name" value="Mur ligase, C-terminal domain"/>
    <property type="match status" value="1"/>
</dbReference>
<dbReference type="Pfam" id="PF08245">
    <property type="entry name" value="Mur_ligase_M"/>
    <property type="match status" value="1"/>
</dbReference>
<evidence type="ECO:0000256" key="3">
    <source>
        <dbReference type="ARBA" id="ARBA00022490"/>
    </source>
</evidence>
<proteinExistence type="predicted"/>
<dbReference type="Gene3D" id="3.40.1190.10">
    <property type="entry name" value="Mur-like, catalytic domain"/>
    <property type="match status" value="1"/>
</dbReference>
<evidence type="ECO:0000313" key="10">
    <source>
        <dbReference type="EMBL" id="KAK3258567.1"/>
    </source>
</evidence>
<keyword evidence="4" id="KW-0436">Ligase</keyword>
<sequence length="321" mass="33960">MTPALSQRENTRNPSTLSPPCGPIAKLGVILNLTPDHLERHKSMRGYAEAKCRVFEFMTAEDLAVIPAGSGLLAEVVDAAKSSATRSFLGAWPGVTVDEKQMRAHIQLPYGDQSMQEMEVSLADLRAIGAHNIHNAATAVLLALALRLDAAAVSLHNLERGMAALEPPAHRMEAVLRRDHVVWINDSKATNVEATLVGVDGLEKRAVVLLGGQAKKNPATGGLGFGKLAQALERHRAVITFGADGPLIADELTAEGCSCECVSPGGLEAATSRAAQLCQPGEAILLSPGCASFDEFENFMCRGNSKYSHVCLKPSATSFGS</sequence>
<keyword evidence="11" id="KW-1185">Reference proteome</keyword>
<evidence type="ECO:0000256" key="4">
    <source>
        <dbReference type="ARBA" id="ARBA00022598"/>
    </source>
</evidence>
<evidence type="ECO:0000256" key="7">
    <source>
        <dbReference type="SAM" id="MobiDB-lite"/>
    </source>
</evidence>
<evidence type="ECO:0000313" key="11">
    <source>
        <dbReference type="Proteomes" id="UP001190700"/>
    </source>
</evidence>
<evidence type="ECO:0000256" key="1">
    <source>
        <dbReference type="ARBA" id="ARBA00004496"/>
    </source>
</evidence>
<comment type="subcellular location">
    <subcellularLocation>
        <location evidence="1">Cytoplasm</location>
    </subcellularLocation>
</comment>
<dbReference type="Proteomes" id="UP001190700">
    <property type="component" value="Unassembled WGS sequence"/>
</dbReference>
<evidence type="ECO:0000256" key="6">
    <source>
        <dbReference type="ARBA" id="ARBA00022840"/>
    </source>
</evidence>
<reference evidence="10 11" key="1">
    <citation type="journal article" date="2015" name="Genome Biol. Evol.">
        <title>Comparative Genomics of a Bacterivorous Green Alga Reveals Evolutionary Causalities and Consequences of Phago-Mixotrophic Mode of Nutrition.</title>
        <authorList>
            <person name="Burns J.A."/>
            <person name="Paasch A."/>
            <person name="Narechania A."/>
            <person name="Kim E."/>
        </authorList>
    </citation>
    <scope>NUCLEOTIDE SEQUENCE [LARGE SCALE GENOMIC DNA]</scope>
    <source>
        <strain evidence="10 11">PLY_AMNH</strain>
    </source>
</reference>
<comment type="pathway">
    <text evidence="2">Cell wall biogenesis; peptidoglycan biosynthesis.</text>
</comment>
<evidence type="ECO:0000259" key="9">
    <source>
        <dbReference type="Pfam" id="PF08245"/>
    </source>
</evidence>
<protein>
    <recommendedName>
        <fullName evidence="12">UDP-N-acetylmuramoyl-L-alanine--D-glutamate ligase</fullName>
    </recommendedName>
</protein>
<dbReference type="Pfam" id="PF02875">
    <property type="entry name" value="Mur_ligase_C"/>
    <property type="match status" value="1"/>
</dbReference>
<dbReference type="PANTHER" id="PTHR43692:SF1">
    <property type="entry name" value="UDP-N-ACETYLMURAMOYLALANINE--D-GLUTAMATE LIGASE"/>
    <property type="match status" value="1"/>
</dbReference>
<organism evidence="10 11">
    <name type="scientific">Cymbomonas tetramitiformis</name>
    <dbReference type="NCBI Taxonomy" id="36881"/>
    <lineage>
        <taxon>Eukaryota</taxon>
        <taxon>Viridiplantae</taxon>
        <taxon>Chlorophyta</taxon>
        <taxon>Pyramimonadophyceae</taxon>
        <taxon>Pyramimonadales</taxon>
        <taxon>Pyramimonadaceae</taxon>
        <taxon>Cymbomonas</taxon>
    </lineage>
</organism>
<accession>A0AAE0FF64</accession>
<evidence type="ECO:0000256" key="2">
    <source>
        <dbReference type="ARBA" id="ARBA00004752"/>
    </source>
</evidence>